<dbReference type="InterPro" id="IPR036736">
    <property type="entry name" value="ACP-like_sf"/>
</dbReference>
<dbReference type="Gene3D" id="1.10.1200.10">
    <property type="entry name" value="ACP-like"/>
    <property type="match status" value="1"/>
</dbReference>
<dbReference type="Gene3D" id="3.30.300.30">
    <property type="match status" value="1"/>
</dbReference>
<dbReference type="OrthoDB" id="9765680at2"/>
<dbReference type="Gene3D" id="3.40.50.720">
    <property type="entry name" value="NAD(P)-binding Rossmann-like Domain"/>
    <property type="match status" value="1"/>
</dbReference>
<accession>A0A1E4R135</accession>
<dbReference type="FunFam" id="3.40.50.980:FF:000001">
    <property type="entry name" value="Non-ribosomal peptide synthetase"/>
    <property type="match status" value="1"/>
</dbReference>
<dbReference type="PANTHER" id="PTHR44845">
    <property type="entry name" value="CARRIER DOMAIN-CONTAINING PROTEIN"/>
    <property type="match status" value="1"/>
</dbReference>
<protein>
    <submittedName>
        <fullName evidence="5">Peptide synthetase</fullName>
    </submittedName>
</protein>
<dbReference type="InterPro" id="IPR010080">
    <property type="entry name" value="Thioester_reductase-like_dom"/>
</dbReference>
<feature type="domain" description="Carrier" evidence="4">
    <location>
        <begin position="571"/>
        <end position="645"/>
    </location>
</feature>
<dbReference type="PROSITE" id="PS00455">
    <property type="entry name" value="AMP_BINDING"/>
    <property type="match status" value="1"/>
</dbReference>
<dbReference type="InterPro" id="IPR020459">
    <property type="entry name" value="AMP-binding"/>
</dbReference>
<dbReference type="SUPFAM" id="SSF51735">
    <property type="entry name" value="NAD(P)-binding Rossmann-fold domains"/>
    <property type="match status" value="1"/>
</dbReference>
<proteinExistence type="inferred from homology"/>
<dbReference type="NCBIfam" id="TIGR01733">
    <property type="entry name" value="AA-adenyl-dom"/>
    <property type="match status" value="1"/>
</dbReference>
<organism evidence="5 6">
    <name type="scientific">Lysinibacillus fusiformis</name>
    <dbReference type="NCBI Taxonomy" id="28031"/>
    <lineage>
        <taxon>Bacteria</taxon>
        <taxon>Bacillati</taxon>
        <taxon>Bacillota</taxon>
        <taxon>Bacilli</taxon>
        <taxon>Bacillales</taxon>
        <taxon>Bacillaceae</taxon>
        <taxon>Lysinibacillus</taxon>
    </lineage>
</organism>
<dbReference type="PROSITE" id="PS50075">
    <property type="entry name" value="CARRIER"/>
    <property type="match status" value="1"/>
</dbReference>
<dbReference type="InterPro" id="IPR010071">
    <property type="entry name" value="AA_adenyl_dom"/>
</dbReference>
<dbReference type="Pfam" id="PF07993">
    <property type="entry name" value="NAD_binding_4"/>
    <property type="match status" value="1"/>
</dbReference>
<dbReference type="InterPro" id="IPR020845">
    <property type="entry name" value="AMP-binding_CS"/>
</dbReference>
<comment type="similarity">
    <text evidence="1">Belongs to the ATP-dependent AMP-binding enzyme family.</text>
</comment>
<dbReference type="InterPro" id="IPR000873">
    <property type="entry name" value="AMP-dep_synth/lig_dom"/>
</dbReference>
<evidence type="ECO:0000256" key="1">
    <source>
        <dbReference type="ARBA" id="ARBA00006432"/>
    </source>
</evidence>
<evidence type="ECO:0000256" key="2">
    <source>
        <dbReference type="ARBA" id="ARBA00022450"/>
    </source>
</evidence>
<dbReference type="EMBL" id="MECQ01000002">
    <property type="protein sequence ID" value="ODV54180.1"/>
    <property type="molecule type" value="Genomic_DNA"/>
</dbReference>
<dbReference type="GO" id="GO:0044550">
    <property type="term" value="P:secondary metabolite biosynthetic process"/>
    <property type="evidence" value="ECO:0007669"/>
    <property type="project" value="UniProtKB-ARBA"/>
</dbReference>
<dbReference type="InterPro" id="IPR036291">
    <property type="entry name" value="NAD(P)-bd_dom_sf"/>
</dbReference>
<dbReference type="Pfam" id="PF00550">
    <property type="entry name" value="PP-binding"/>
    <property type="match status" value="1"/>
</dbReference>
<dbReference type="PRINTS" id="PR00154">
    <property type="entry name" value="AMPBINDING"/>
</dbReference>
<dbReference type="CDD" id="cd05235">
    <property type="entry name" value="SDR_e1"/>
    <property type="match status" value="1"/>
</dbReference>
<dbReference type="CDD" id="cd05930">
    <property type="entry name" value="A_NRPS"/>
    <property type="match status" value="1"/>
</dbReference>
<gene>
    <name evidence="5" type="ORF">BG258_19180</name>
</gene>
<dbReference type="InterPro" id="IPR045851">
    <property type="entry name" value="AMP-bd_C_sf"/>
</dbReference>
<evidence type="ECO:0000313" key="6">
    <source>
        <dbReference type="Proteomes" id="UP000094784"/>
    </source>
</evidence>
<dbReference type="AlphaFoldDB" id="A0A1E4R135"/>
<keyword evidence="3" id="KW-0597">Phosphoprotein</keyword>
<dbReference type="Gene3D" id="3.40.50.980">
    <property type="match status" value="2"/>
</dbReference>
<dbReference type="SUPFAM" id="SSF56801">
    <property type="entry name" value="Acetyl-CoA synthetase-like"/>
    <property type="match status" value="1"/>
</dbReference>
<dbReference type="Pfam" id="PF13193">
    <property type="entry name" value="AMP-binding_C"/>
    <property type="match status" value="1"/>
</dbReference>
<evidence type="ECO:0000256" key="3">
    <source>
        <dbReference type="ARBA" id="ARBA00022553"/>
    </source>
</evidence>
<dbReference type="InterPro" id="IPR009081">
    <property type="entry name" value="PP-bd_ACP"/>
</dbReference>
<keyword evidence="2" id="KW-0596">Phosphopantetheine</keyword>
<dbReference type="GO" id="GO:0043041">
    <property type="term" value="P:amino acid activation for nonribosomal peptide biosynthetic process"/>
    <property type="evidence" value="ECO:0007669"/>
    <property type="project" value="UniProtKB-ARBA"/>
</dbReference>
<sequence>MNNKRKFNCPTSQFKKHFSKQDTLLSNHTHLLNEEDTLAYQTLNCTMADYDKNITIPQVFYQVAQQFADRIALSYEDGKMTYRQLNQKSNQVAHMLMANGLQKGDYVAIIMDRSKETIISLLGVLKAGGVYVPIDPSYPKERCQYLLHDTGAPFIITKNEYNDLLNDLIHNEFQSRTVLTINQMESGLSQDDLPCNLLPSDLAYIIYTSGSTGKPKGVLLKHTAVINLITDNQRIYHSTEEDVFSQFISYSFDPSVTETFTAFFSGARLHMLTSIERLSIEAFAEMIAREQVTTATVPNAFFTQLATHLPIDYRDKLMTLQYLSVGGEALLPAIVQKWQEKFGYSTEIINVYGPTECTVLTSYFKIKSQLTDMQSSIPIGRPIANYEMYVVNKDEQLCPVQVTGELCIAGAGLAAGYLHQPEKTSEVFVPHLFKPDQKMYRTGDLVRLLPSGVIEFVGRKDSQIKVRGFRIELGEIETVLSNHPIIQESVVVAKKMSDGQNHLFAYYTAANGVQLEEQVLRDYLNNFLPDYMVPERFIELLEMPLSPTGKIDRKQLVTMDVSLSRSHIYVAPENDTQLLLANAWEYVLGNSPIGIHDNFFHIGGHSLKVLEILVQVKKHIPFLKIQDFFQYQTIAELDQYIRNYQPEDLGVQMQPKNLVYKDLMEPSKLPVSQMVKPLPMTTVLLTGATGYLGSHVLYELLVTTKAQIYCLIRPSEKATLEDKLKESMQFYFGHNITRHMEDRITVIQGDLGKKDLHLTSEDEQVLIEKIDAIIHCGADVRHFGATDHFNNVNVNGTRYLLELAKRKPGIHFHYVSTIGIPEELAAIQWGPDEAKGDFNYDMQLHSVYTQSKLEAENLVRNAVHDAIPISIYRVGNLSCHSETGKFQRNIDDNAFYRMIKAMLYLGKTPSVQWHVDFTPINYASQALVCLANQPASNGHIFHICNPVSLTYLELVDMIKEFGYDLQVMTKQEYTNWLLHDDHSIDVQEYLALAIAQLEGDGASDSPFIFNCKKTIEFLANARIECAVPNTSFIHQMIEYGIETGYFPEPRQVNIR</sequence>
<dbReference type="Gene3D" id="2.30.38.10">
    <property type="entry name" value="Luciferase, Domain 3"/>
    <property type="match status" value="1"/>
</dbReference>
<dbReference type="NCBIfam" id="TIGR01746">
    <property type="entry name" value="Thioester-redct"/>
    <property type="match status" value="1"/>
</dbReference>
<reference evidence="5 6" key="1">
    <citation type="submission" date="2016-09" db="EMBL/GenBank/DDBJ databases">
        <title>Draft genome sequence of the soil isolate, Lysinibacillus fusiformis M5, a potential hypoxanthine producer.</title>
        <authorList>
            <person name="Gallegos-Monterrosa R."/>
            <person name="Maroti G."/>
            <person name="Balint B."/>
            <person name="Kovacs A.T."/>
        </authorList>
    </citation>
    <scope>NUCLEOTIDE SEQUENCE [LARGE SCALE GENOMIC DNA]</scope>
    <source>
        <strain evidence="5 6">M5</strain>
    </source>
</reference>
<evidence type="ECO:0000259" key="4">
    <source>
        <dbReference type="PROSITE" id="PS50075"/>
    </source>
</evidence>
<dbReference type="FunFam" id="3.30.300.30:FF:000010">
    <property type="entry name" value="Enterobactin synthetase component F"/>
    <property type="match status" value="1"/>
</dbReference>
<comment type="caution">
    <text evidence="5">The sequence shown here is derived from an EMBL/GenBank/DDBJ whole genome shotgun (WGS) entry which is preliminary data.</text>
</comment>
<dbReference type="Proteomes" id="UP000094784">
    <property type="component" value="Unassembled WGS sequence"/>
</dbReference>
<dbReference type="InterPro" id="IPR006162">
    <property type="entry name" value="Ppantetheine_attach_site"/>
</dbReference>
<dbReference type="InterPro" id="IPR025110">
    <property type="entry name" value="AMP-bd_C"/>
</dbReference>
<dbReference type="PROSITE" id="PS00012">
    <property type="entry name" value="PHOSPHOPANTETHEINE"/>
    <property type="match status" value="1"/>
</dbReference>
<name>A0A1E4R135_9BACI</name>
<dbReference type="InterPro" id="IPR013120">
    <property type="entry name" value="FAR_NAD-bd"/>
</dbReference>
<dbReference type="SUPFAM" id="SSF47336">
    <property type="entry name" value="ACP-like"/>
    <property type="match status" value="1"/>
</dbReference>
<dbReference type="RefSeq" id="WP_069482791.1">
    <property type="nucleotide sequence ID" value="NZ_KV766182.1"/>
</dbReference>
<dbReference type="Pfam" id="PF00501">
    <property type="entry name" value="AMP-binding"/>
    <property type="match status" value="1"/>
</dbReference>
<evidence type="ECO:0000313" key="5">
    <source>
        <dbReference type="EMBL" id="ODV54180.1"/>
    </source>
</evidence>
<dbReference type="FunFam" id="3.40.50.12780:FF:000012">
    <property type="entry name" value="Non-ribosomal peptide synthetase"/>
    <property type="match status" value="1"/>
</dbReference>
<dbReference type="PANTHER" id="PTHR44845:SF7">
    <property type="entry name" value="PLIPASTATIN SYNTHASE SUBUNIT D"/>
    <property type="match status" value="1"/>
</dbReference>